<evidence type="ECO:0000256" key="3">
    <source>
        <dbReference type="ARBA" id="ARBA00022795"/>
    </source>
</evidence>
<accession>A0A2K9NWY4</accession>
<evidence type="ECO:0008006" key="6">
    <source>
        <dbReference type="Google" id="ProtNLM"/>
    </source>
</evidence>
<proteinExistence type="inferred from homology"/>
<sequence length="167" mass="19494">MDHRMKDKLALLYFEVTNLWKQFCEEHNELFNLTCDEYSLLLKSDLELLEEKINEKNECIARIGTLEMMRRDLIKDISALYPEKNIDSVSALLEVMSNYEIESNQKHLFRFNALLIDIIEKIQAQNKRNQLFINKALHSLQQIRIEASGKKNYSTYSAKGSAVTTST</sequence>
<dbReference type="KEGG" id="bsto:C0V70_18350"/>
<evidence type="ECO:0000256" key="2">
    <source>
        <dbReference type="ARBA" id="ARBA00007703"/>
    </source>
</evidence>
<protein>
    <recommendedName>
        <fullName evidence="6">Flagellar protein FlgN</fullName>
    </recommendedName>
</protein>
<keyword evidence="3" id="KW-1005">Bacterial flagellum biogenesis</keyword>
<evidence type="ECO:0000313" key="4">
    <source>
        <dbReference type="EMBL" id="AUO00030.1"/>
    </source>
</evidence>
<keyword evidence="5" id="KW-1185">Reference proteome</keyword>
<organism evidence="4 5">
    <name type="scientific">Bacteriovorax stolpii</name>
    <name type="common">Bdellovibrio stolpii</name>
    <dbReference type="NCBI Taxonomy" id="960"/>
    <lineage>
        <taxon>Bacteria</taxon>
        <taxon>Pseudomonadati</taxon>
        <taxon>Bdellovibrionota</taxon>
        <taxon>Bacteriovoracia</taxon>
        <taxon>Bacteriovoracales</taxon>
        <taxon>Bacteriovoracaceae</taxon>
        <taxon>Bacteriovorax</taxon>
    </lineage>
</organism>
<evidence type="ECO:0000256" key="1">
    <source>
        <dbReference type="ARBA" id="ARBA00002397"/>
    </source>
</evidence>
<dbReference type="SUPFAM" id="SSF140566">
    <property type="entry name" value="FlgN-like"/>
    <property type="match status" value="1"/>
</dbReference>
<dbReference type="Pfam" id="PF05130">
    <property type="entry name" value="FlgN"/>
    <property type="match status" value="1"/>
</dbReference>
<dbReference type="OrthoDB" id="5293117at2"/>
<dbReference type="Gene3D" id="1.20.58.300">
    <property type="entry name" value="FlgN-like"/>
    <property type="match status" value="1"/>
</dbReference>
<reference evidence="4 5" key="1">
    <citation type="submission" date="2018-01" db="EMBL/GenBank/DDBJ databases">
        <title>Complete genome sequence of Bacteriovorax stolpii DSM12778.</title>
        <authorList>
            <person name="Tang B."/>
            <person name="Chang J."/>
        </authorList>
    </citation>
    <scope>NUCLEOTIDE SEQUENCE [LARGE SCALE GENOMIC DNA]</scope>
    <source>
        <strain evidence="4 5">DSM 12778</strain>
    </source>
</reference>
<name>A0A2K9NWY4_BACTC</name>
<dbReference type="InterPro" id="IPR036679">
    <property type="entry name" value="FlgN-like_sf"/>
</dbReference>
<dbReference type="AlphaFoldDB" id="A0A2K9NWY4"/>
<comment type="function">
    <text evidence="1">Required for the efficient initiation of filament assembly.</text>
</comment>
<dbReference type="GO" id="GO:0044780">
    <property type="term" value="P:bacterial-type flagellum assembly"/>
    <property type="evidence" value="ECO:0007669"/>
    <property type="project" value="InterPro"/>
</dbReference>
<dbReference type="Proteomes" id="UP000235584">
    <property type="component" value="Chromosome"/>
</dbReference>
<gene>
    <name evidence="4" type="ORF">C0V70_18350</name>
</gene>
<dbReference type="EMBL" id="CP025704">
    <property type="protein sequence ID" value="AUO00030.1"/>
    <property type="molecule type" value="Genomic_DNA"/>
</dbReference>
<dbReference type="InterPro" id="IPR007809">
    <property type="entry name" value="FlgN-like"/>
</dbReference>
<comment type="similarity">
    <text evidence="2">Belongs to the FlgN family.</text>
</comment>
<evidence type="ECO:0000313" key="5">
    <source>
        <dbReference type="Proteomes" id="UP000235584"/>
    </source>
</evidence>